<evidence type="ECO:0000256" key="1">
    <source>
        <dbReference type="ARBA" id="ARBA00023251"/>
    </source>
</evidence>
<dbReference type="Gene3D" id="3.10.180.10">
    <property type="entry name" value="2,3-Dihydroxybiphenyl 1,2-Dioxygenase, domain 1"/>
    <property type="match status" value="1"/>
</dbReference>
<evidence type="ECO:0000313" key="4">
    <source>
        <dbReference type="Proteomes" id="UP000199690"/>
    </source>
</evidence>
<evidence type="ECO:0000313" key="2">
    <source>
        <dbReference type="EMBL" id="SEG76761.1"/>
    </source>
</evidence>
<dbReference type="AlphaFoldDB" id="A0A1H6CUL4"/>
<sequence length="110" mass="12504">MDEEVIPILHVADAAAAVDWYRRLGFGKEWEHRFEPGLPAFVEIARGRVRLFLSEHSDDARPDTLIYLRVRDVDAIAAEFAVPVVEAPWAREVELRDPDGNRLRIGTPVT</sequence>
<dbReference type="Proteomes" id="UP000236729">
    <property type="component" value="Unassembled WGS sequence"/>
</dbReference>
<dbReference type="InterPro" id="IPR000335">
    <property type="entry name" value="Bleomycin-R"/>
</dbReference>
<dbReference type="Pfam" id="PF19581">
    <property type="entry name" value="Glyoxalase_7"/>
    <property type="match status" value="1"/>
</dbReference>
<gene>
    <name evidence="2" type="ORF">SAMN02982929_03568</name>
    <name evidence="3" type="ORF">SAMN05216506_102162</name>
</gene>
<evidence type="ECO:0000313" key="3">
    <source>
        <dbReference type="EMBL" id="SFD00244.1"/>
    </source>
</evidence>
<dbReference type="Proteomes" id="UP000199690">
    <property type="component" value="Unassembled WGS sequence"/>
</dbReference>
<accession>A0A1H6CUL4</accession>
<dbReference type="RefSeq" id="WP_093349012.1">
    <property type="nucleotide sequence ID" value="NZ_FNVB01000005.1"/>
</dbReference>
<name>A0A1H6CUL4_9PSEU</name>
<dbReference type="SMR" id="A0A1H6CUL4"/>
<keyword evidence="1" id="KW-0046">Antibiotic resistance</keyword>
<dbReference type="SUPFAM" id="SSF54593">
    <property type="entry name" value="Glyoxalase/Bleomycin resistance protein/Dihydroxybiphenyl dioxygenase"/>
    <property type="match status" value="1"/>
</dbReference>
<organism evidence="2 5">
    <name type="scientific">Saccharopolyspora kobensis</name>
    <dbReference type="NCBI Taxonomy" id="146035"/>
    <lineage>
        <taxon>Bacteria</taxon>
        <taxon>Bacillati</taxon>
        <taxon>Actinomycetota</taxon>
        <taxon>Actinomycetes</taxon>
        <taxon>Pseudonocardiales</taxon>
        <taxon>Pseudonocardiaceae</taxon>
        <taxon>Saccharopolyspora</taxon>
    </lineage>
</organism>
<evidence type="ECO:0008006" key="6">
    <source>
        <dbReference type="Google" id="ProtNLM"/>
    </source>
</evidence>
<reference evidence="4 5" key="1">
    <citation type="submission" date="2016-10" db="EMBL/GenBank/DDBJ databases">
        <authorList>
            <person name="Varghese N."/>
            <person name="Submissions S."/>
        </authorList>
    </citation>
    <scope>NUCLEOTIDE SEQUENCE [LARGE SCALE GENOMIC DNA]</scope>
    <source>
        <strain evidence="5">ATCC 20501</strain>
        <strain evidence="3 4">CGMCC 4.3529</strain>
    </source>
</reference>
<dbReference type="EMBL" id="FOME01000002">
    <property type="protein sequence ID" value="SFD00244.1"/>
    <property type="molecule type" value="Genomic_DNA"/>
</dbReference>
<evidence type="ECO:0000313" key="5">
    <source>
        <dbReference type="Proteomes" id="UP000236729"/>
    </source>
</evidence>
<reference evidence="2" key="2">
    <citation type="submission" date="2016-10" db="EMBL/GenBank/DDBJ databases">
        <authorList>
            <person name="de Groot N.N."/>
        </authorList>
    </citation>
    <scope>NUCLEOTIDE SEQUENCE [LARGE SCALE GENOMIC DNA]</scope>
    <source>
        <strain evidence="2">ATCC 20501</strain>
    </source>
</reference>
<dbReference type="InterPro" id="IPR029068">
    <property type="entry name" value="Glyas_Bleomycin-R_OHBP_Dase"/>
</dbReference>
<dbReference type="EMBL" id="FNVB01000005">
    <property type="protein sequence ID" value="SEG76761.1"/>
    <property type="molecule type" value="Genomic_DNA"/>
</dbReference>
<protein>
    <recommendedName>
        <fullName evidence="6">VOC family protein</fullName>
    </recommendedName>
</protein>
<proteinExistence type="predicted"/>
<accession>A0A1I1NRE7</accession>
<keyword evidence="4" id="KW-1185">Reference proteome</keyword>
<dbReference type="GO" id="GO:0046677">
    <property type="term" value="P:response to antibiotic"/>
    <property type="evidence" value="ECO:0007669"/>
    <property type="project" value="UniProtKB-KW"/>
</dbReference>